<proteinExistence type="predicted"/>
<feature type="domain" description="CS" evidence="5">
    <location>
        <begin position="47"/>
        <end position="136"/>
    </location>
</feature>
<sequence>MAILSDYEEEGQKDQTQKSPCSKTVGKEPEKENEKRNLPVPNNGNGLDMENHSWTQTLQEVTVTVPVPCGTKSRQIVCEIKKKSLRVGLKGQAPIIEGEVFESVKVDDCFWNLEDQRLVSVLMTKVDRLNWWKSLYKGGPEIDTQKAEPEPSKLSELDPEARCVVEKMMFDQRQKLLGLPTSDEIEKQDLLKKLMAQNPNMDFSKMNMM</sequence>
<dbReference type="Pfam" id="PF04969">
    <property type="entry name" value="CS"/>
    <property type="match status" value="1"/>
</dbReference>
<dbReference type="EMBL" id="EQ973978">
    <property type="protein sequence ID" value="EEF36399.1"/>
    <property type="molecule type" value="Genomic_DNA"/>
</dbReference>
<dbReference type="InParanoid" id="B9SJ06"/>
<dbReference type="GO" id="GO:0051082">
    <property type="term" value="F:unfolded protein binding"/>
    <property type="evidence" value="ECO:0000318"/>
    <property type="project" value="GO_Central"/>
</dbReference>
<name>B9SJ06_RICCO</name>
<dbReference type="FunFam" id="2.60.40.790:FF:000001">
    <property type="entry name" value="Nuclear migration protein nudC"/>
    <property type="match status" value="1"/>
</dbReference>
<evidence type="ECO:0000313" key="7">
    <source>
        <dbReference type="Proteomes" id="UP000008311"/>
    </source>
</evidence>
<keyword evidence="7" id="KW-1185">Reference proteome</keyword>
<dbReference type="PANTHER" id="PTHR12356">
    <property type="entry name" value="NUCLEAR MOVEMENT PROTEIN NUDC"/>
    <property type="match status" value="1"/>
</dbReference>
<dbReference type="SUPFAM" id="SSF49764">
    <property type="entry name" value="HSP20-like chaperones"/>
    <property type="match status" value="1"/>
</dbReference>
<dbReference type="InterPro" id="IPR008978">
    <property type="entry name" value="HSP20-like_chaperone"/>
</dbReference>
<dbReference type="Proteomes" id="UP000008311">
    <property type="component" value="Unassembled WGS sequence"/>
</dbReference>
<dbReference type="PANTHER" id="PTHR12356:SF22">
    <property type="entry name" value="PROTEIN BOBBER 2-LIKE"/>
    <property type="match status" value="1"/>
</dbReference>
<evidence type="ECO:0000256" key="3">
    <source>
        <dbReference type="ARBA" id="ARBA00053226"/>
    </source>
</evidence>
<dbReference type="KEGG" id="rcu:8277327"/>
<organism evidence="6 7">
    <name type="scientific">Ricinus communis</name>
    <name type="common">Castor bean</name>
    <dbReference type="NCBI Taxonomy" id="3988"/>
    <lineage>
        <taxon>Eukaryota</taxon>
        <taxon>Viridiplantae</taxon>
        <taxon>Streptophyta</taxon>
        <taxon>Embryophyta</taxon>
        <taxon>Tracheophyta</taxon>
        <taxon>Spermatophyta</taxon>
        <taxon>Magnoliopsida</taxon>
        <taxon>eudicotyledons</taxon>
        <taxon>Gunneridae</taxon>
        <taxon>Pentapetalae</taxon>
        <taxon>rosids</taxon>
        <taxon>fabids</taxon>
        <taxon>Malpighiales</taxon>
        <taxon>Euphorbiaceae</taxon>
        <taxon>Acalyphoideae</taxon>
        <taxon>Acalypheae</taxon>
        <taxon>Ricinus</taxon>
    </lineage>
</organism>
<comment type="subcellular location">
    <subcellularLocation>
        <location evidence="1">Cytoplasmic granule</location>
    </subcellularLocation>
</comment>
<evidence type="ECO:0000259" key="5">
    <source>
        <dbReference type="PROSITE" id="PS51203"/>
    </source>
</evidence>
<feature type="region of interest" description="Disordered" evidence="4">
    <location>
        <begin position="1"/>
        <end position="46"/>
    </location>
</feature>
<dbReference type="OrthoDB" id="416217at2759"/>
<protein>
    <submittedName>
        <fullName evidence="6">Nuclear movement protein nudc, putative</fullName>
    </submittedName>
</protein>
<gene>
    <name evidence="6" type="ORF">RCOM_0597500</name>
</gene>
<dbReference type="InterPro" id="IPR007052">
    <property type="entry name" value="CS_dom"/>
</dbReference>
<evidence type="ECO:0000256" key="1">
    <source>
        <dbReference type="ARBA" id="ARBA00004463"/>
    </source>
</evidence>
<dbReference type="GO" id="GO:0005737">
    <property type="term" value="C:cytoplasm"/>
    <property type="evidence" value="ECO:0000318"/>
    <property type="project" value="GO_Central"/>
</dbReference>
<dbReference type="OMA" id="RQKEMGG"/>
<dbReference type="Gene3D" id="2.60.40.790">
    <property type="match status" value="1"/>
</dbReference>
<keyword evidence="2" id="KW-0963">Cytoplasm</keyword>
<comment type="function">
    <text evidence="3">Small heat shock protein required for the establishment of auxin gradients and for patterning of the apical domain of the embryo. Involved in the specification of the cotyledon primordia. Also required for normal inflorescence and floral meristem function, normal developmental patterning and thermotolerance. Acts as a molecular chaperone.</text>
</comment>
<evidence type="ECO:0000256" key="4">
    <source>
        <dbReference type="SAM" id="MobiDB-lite"/>
    </source>
</evidence>
<dbReference type="STRING" id="3988.B9SJ06"/>
<feature type="compositionally biased region" description="Basic and acidic residues" evidence="4">
    <location>
        <begin position="25"/>
        <end position="37"/>
    </location>
</feature>
<evidence type="ECO:0000256" key="2">
    <source>
        <dbReference type="ARBA" id="ARBA00022490"/>
    </source>
</evidence>
<dbReference type="PROSITE" id="PS51203">
    <property type="entry name" value="CS"/>
    <property type="match status" value="1"/>
</dbReference>
<accession>B9SJ06</accession>
<dbReference type="AlphaFoldDB" id="B9SJ06"/>
<dbReference type="eggNOG" id="KOG2265">
    <property type="taxonomic scope" value="Eukaryota"/>
</dbReference>
<evidence type="ECO:0000313" key="6">
    <source>
        <dbReference type="EMBL" id="EEF36399.1"/>
    </source>
</evidence>
<dbReference type="GO" id="GO:0006457">
    <property type="term" value="P:protein folding"/>
    <property type="evidence" value="ECO:0000318"/>
    <property type="project" value="GO_Central"/>
</dbReference>
<dbReference type="CDD" id="cd06467">
    <property type="entry name" value="p23_NUDC_like"/>
    <property type="match status" value="1"/>
</dbReference>
<dbReference type="InterPro" id="IPR037898">
    <property type="entry name" value="NudC_fam"/>
</dbReference>
<dbReference type="GO" id="GO:0006950">
    <property type="term" value="P:response to stress"/>
    <property type="evidence" value="ECO:0007669"/>
    <property type="project" value="UniProtKB-ARBA"/>
</dbReference>
<reference evidence="7" key="1">
    <citation type="journal article" date="2010" name="Nat. Biotechnol.">
        <title>Draft genome sequence of the oilseed species Ricinus communis.</title>
        <authorList>
            <person name="Chan A.P."/>
            <person name="Crabtree J."/>
            <person name="Zhao Q."/>
            <person name="Lorenzi H."/>
            <person name="Orvis J."/>
            <person name="Puiu D."/>
            <person name="Melake-Berhan A."/>
            <person name="Jones K.M."/>
            <person name="Redman J."/>
            <person name="Chen G."/>
            <person name="Cahoon E.B."/>
            <person name="Gedil M."/>
            <person name="Stanke M."/>
            <person name="Haas B.J."/>
            <person name="Wortman J.R."/>
            <person name="Fraser-Liggett C.M."/>
            <person name="Ravel J."/>
            <person name="Rabinowicz P.D."/>
        </authorList>
    </citation>
    <scope>NUCLEOTIDE SEQUENCE [LARGE SCALE GENOMIC DNA]</scope>
    <source>
        <strain evidence="7">cv. Hale</strain>
    </source>
</reference>